<dbReference type="InterPro" id="IPR010497">
    <property type="entry name" value="Epoxide_hydro_N"/>
</dbReference>
<evidence type="ECO:0000256" key="5">
    <source>
        <dbReference type="SAM" id="SignalP"/>
    </source>
</evidence>
<dbReference type="InterPro" id="IPR016292">
    <property type="entry name" value="Epoxide_hydrolase"/>
</dbReference>
<dbReference type="Pfam" id="PF06441">
    <property type="entry name" value="EHN"/>
    <property type="match status" value="1"/>
</dbReference>
<evidence type="ECO:0000259" key="6">
    <source>
        <dbReference type="Pfam" id="PF06441"/>
    </source>
</evidence>
<dbReference type="GO" id="GO:0004301">
    <property type="term" value="F:epoxide hydrolase activity"/>
    <property type="evidence" value="ECO:0007669"/>
    <property type="project" value="TreeGrafter"/>
</dbReference>
<feature type="signal peptide" evidence="5">
    <location>
        <begin position="1"/>
        <end position="30"/>
    </location>
</feature>
<dbReference type="STRING" id="1042311.A0A2T3Z7V4"/>
<feature type="active site" description="Nucleophile" evidence="4">
    <location>
        <position position="224"/>
    </location>
</feature>
<dbReference type="InterPro" id="IPR029058">
    <property type="entry name" value="AB_hydrolase_fold"/>
</dbReference>
<reference evidence="7 8" key="1">
    <citation type="submission" date="2016-07" db="EMBL/GenBank/DDBJ databases">
        <title>Multiple horizontal gene transfer events from other fungi enriched the ability of initially mycotrophic Trichoderma (Ascomycota) to feed on dead plant biomass.</title>
        <authorList>
            <consortium name="DOE Joint Genome Institute"/>
            <person name="Aerts A."/>
            <person name="Atanasova L."/>
            <person name="Chenthamara K."/>
            <person name="Zhang J."/>
            <person name="Grujic M."/>
            <person name="Henrissat B."/>
            <person name="Kuo A."/>
            <person name="Salamov A."/>
            <person name="Lipzen A."/>
            <person name="Labutti K."/>
            <person name="Barry K."/>
            <person name="Miao Y."/>
            <person name="Rahimi M.J."/>
            <person name="Shen Q."/>
            <person name="Grigoriev I.V."/>
            <person name="Kubicek C.P."/>
            <person name="Druzhinina I.S."/>
        </authorList>
    </citation>
    <scope>NUCLEOTIDE SEQUENCE [LARGE SCALE GENOMIC DNA]</scope>
    <source>
        <strain evidence="7 8">CBS 433.97</strain>
    </source>
</reference>
<accession>A0A2T3Z7V4</accession>
<dbReference type="Proteomes" id="UP000240493">
    <property type="component" value="Unassembled WGS sequence"/>
</dbReference>
<dbReference type="InterPro" id="IPR000639">
    <property type="entry name" value="Epox_hydrolase-like"/>
</dbReference>
<keyword evidence="2" id="KW-0058">Aromatic hydrocarbons catabolism</keyword>
<dbReference type="GO" id="GO:0097176">
    <property type="term" value="P:epoxide metabolic process"/>
    <property type="evidence" value="ECO:0007669"/>
    <property type="project" value="TreeGrafter"/>
</dbReference>
<sequence length="440" mass="48512">MSFFSIKAAAGRKVTLFASISSLLLSHVHGQFIPEIDATYSSPPKPFSLCVNPSFIETTRFKVQLGRIANDLGVAPFTDGVSTEMAATLQNYWVNEFNWTSVQEQINKNFTMFTTVVKIDDQNYTEPIPLHFVHHRSNRSDAVPLLFLHGFPGSFLEVGRIISSLTHPPNSSVPAFHVVAPSLPGFGFTPAPMHAGLGPIEVAHAFNALMHQLSYPRYVIQGGDLGSFVLTYQAALHPESVISVLSNLWVPALTAADIARFDANETTPGETAYIRNITAYQRKGAGYLFLQSTQPLMAGHALTDSPLGFALYIFNLMQELGTFYHWSLSEIITWAMMYVIQGPYPATRTYKEFRFADQIVGTDSSGPALFVNVPVGVTQRPQDAGWGVPLDWARRIGNVTALYVHDFGGHFAAYQTPDTLLDDCWRFWGNKSASGVGKSH</sequence>
<dbReference type="SUPFAM" id="SSF53474">
    <property type="entry name" value="alpha/beta-Hydrolases"/>
    <property type="match status" value="1"/>
</dbReference>
<evidence type="ECO:0000256" key="1">
    <source>
        <dbReference type="ARBA" id="ARBA00010088"/>
    </source>
</evidence>
<gene>
    <name evidence="7" type="ORF">M441DRAFT_194104</name>
</gene>
<organism evidence="7 8">
    <name type="scientific">Trichoderma asperellum (strain ATCC 204424 / CBS 433.97 / NBRC 101777)</name>
    <dbReference type="NCBI Taxonomy" id="1042311"/>
    <lineage>
        <taxon>Eukaryota</taxon>
        <taxon>Fungi</taxon>
        <taxon>Dikarya</taxon>
        <taxon>Ascomycota</taxon>
        <taxon>Pezizomycotina</taxon>
        <taxon>Sordariomycetes</taxon>
        <taxon>Hypocreomycetidae</taxon>
        <taxon>Hypocreales</taxon>
        <taxon>Hypocreaceae</taxon>
        <taxon>Trichoderma</taxon>
    </lineage>
</organism>
<dbReference type="AlphaFoldDB" id="A0A2T3Z7V4"/>
<dbReference type="PIRSF" id="PIRSF001112">
    <property type="entry name" value="Epoxide_hydrolase"/>
    <property type="match status" value="1"/>
</dbReference>
<dbReference type="PRINTS" id="PR00412">
    <property type="entry name" value="EPOXHYDRLASE"/>
</dbReference>
<dbReference type="PANTHER" id="PTHR21661:SF35">
    <property type="entry name" value="EPOXIDE HYDROLASE"/>
    <property type="match status" value="1"/>
</dbReference>
<protein>
    <recommendedName>
        <fullName evidence="6">Epoxide hydrolase N-terminal domain-containing protein</fullName>
    </recommendedName>
</protein>
<keyword evidence="5" id="KW-0732">Signal</keyword>
<feature type="chain" id="PRO_5015566979" description="Epoxide hydrolase N-terminal domain-containing protein" evidence="5">
    <location>
        <begin position="31"/>
        <end position="440"/>
    </location>
</feature>
<dbReference type="PANTHER" id="PTHR21661">
    <property type="entry name" value="EPOXIDE HYDROLASE 1-RELATED"/>
    <property type="match status" value="1"/>
</dbReference>
<evidence type="ECO:0000256" key="3">
    <source>
        <dbReference type="ARBA" id="ARBA00022801"/>
    </source>
</evidence>
<name>A0A2T3Z7V4_TRIA4</name>
<keyword evidence="3" id="KW-0378">Hydrolase</keyword>
<evidence type="ECO:0000256" key="4">
    <source>
        <dbReference type="PIRSR" id="PIRSR001112-1"/>
    </source>
</evidence>
<feature type="active site" description="Proton donor" evidence="4">
    <location>
        <position position="350"/>
    </location>
</feature>
<feature type="active site" description="Proton acceptor" evidence="4">
    <location>
        <position position="410"/>
    </location>
</feature>
<comment type="similarity">
    <text evidence="1">Belongs to the peptidase S33 family.</text>
</comment>
<keyword evidence="8" id="KW-1185">Reference proteome</keyword>
<evidence type="ECO:0000313" key="8">
    <source>
        <dbReference type="Proteomes" id="UP000240493"/>
    </source>
</evidence>
<evidence type="ECO:0000256" key="2">
    <source>
        <dbReference type="ARBA" id="ARBA00022797"/>
    </source>
</evidence>
<proteinExistence type="inferred from homology"/>
<evidence type="ECO:0000313" key="7">
    <source>
        <dbReference type="EMBL" id="PTB40901.1"/>
    </source>
</evidence>
<dbReference type="EMBL" id="KZ679262">
    <property type="protein sequence ID" value="PTB40901.1"/>
    <property type="molecule type" value="Genomic_DNA"/>
</dbReference>
<feature type="domain" description="Epoxide hydrolase N-terminal" evidence="6">
    <location>
        <begin position="44"/>
        <end position="158"/>
    </location>
</feature>
<dbReference type="Gene3D" id="3.40.50.1820">
    <property type="entry name" value="alpha/beta hydrolase"/>
    <property type="match status" value="1"/>
</dbReference>
<dbReference type="OrthoDB" id="6431331at2759"/>